<evidence type="ECO:0000313" key="5">
    <source>
        <dbReference type="Proteomes" id="UP000195953"/>
    </source>
</evidence>
<accession>A0A1Y6GTX5</accession>
<evidence type="ECO:0000313" key="4">
    <source>
        <dbReference type="EMBL" id="SMR01852.1"/>
    </source>
</evidence>
<protein>
    <submittedName>
        <fullName evidence="3">Transposase</fullName>
    </submittedName>
</protein>
<sequence length="126" mass="14891">MRQKTYPSDMSRERFEHILPILEQARKRTKPRRVDMYEVWCAVLYVLRTGCQWRALPSDFPKWRTVHAYFAKWSECDDEGVSLLERALKKSGWRGPPETGAQHLQQVLDRGRAERQEHGHSRAKGI</sequence>
<evidence type="ECO:0000313" key="3">
    <source>
        <dbReference type="EMBL" id="SMR01635.1"/>
    </source>
</evidence>
<dbReference type="EMBL" id="LT853885">
    <property type="protein sequence ID" value="SMR01635.1"/>
    <property type="molecule type" value="Genomic_DNA"/>
</dbReference>
<dbReference type="eggNOG" id="COG3293">
    <property type="taxonomic scope" value="Bacteria"/>
</dbReference>
<feature type="compositionally biased region" description="Basic and acidic residues" evidence="1">
    <location>
        <begin position="109"/>
        <end position="120"/>
    </location>
</feature>
<gene>
    <name evidence="3" type="ORF">PD5205_00315</name>
    <name evidence="4" type="ORF">PD5205_00532</name>
</gene>
<dbReference type="PANTHER" id="PTHR30007:SF0">
    <property type="entry name" value="TRANSPOSASE"/>
    <property type="match status" value="1"/>
</dbReference>
<dbReference type="AlphaFoldDB" id="A0A1Y6GTX5"/>
<dbReference type="InterPro" id="IPR025161">
    <property type="entry name" value="IS402-like_dom"/>
</dbReference>
<dbReference type="EMBL" id="LT853885">
    <property type="protein sequence ID" value="SMR01852.1"/>
    <property type="molecule type" value="Genomic_DNA"/>
</dbReference>
<organism evidence="3 5">
    <name type="scientific">Xanthomonas fragariae</name>
    <dbReference type="NCBI Taxonomy" id="48664"/>
    <lineage>
        <taxon>Bacteria</taxon>
        <taxon>Pseudomonadati</taxon>
        <taxon>Pseudomonadota</taxon>
        <taxon>Gammaproteobacteria</taxon>
        <taxon>Lysobacterales</taxon>
        <taxon>Lysobacteraceae</taxon>
        <taxon>Xanthomonas</taxon>
    </lineage>
</organism>
<reference evidence="3 5" key="1">
    <citation type="submission" date="2017-05" db="EMBL/GenBank/DDBJ databases">
        <authorList>
            <person name="Song R."/>
            <person name="Chenine A.L."/>
            <person name="Ruprecht R.M."/>
        </authorList>
    </citation>
    <scope>NUCLEOTIDE SEQUENCE [LARGE SCALE GENOMIC DNA]</scope>
    <source>
        <strain evidence="3">PD5205</strain>
    </source>
</reference>
<evidence type="ECO:0000256" key="1">
    <source>
        <dbReference type="SAM" id="MobiDB-lite"/>
    </source>
</evidence>
<dbReference type="PANTHER" id="PTHR30007">
    <property type="entry name" value="PHP DOMAIN PROTEIN"/>
    <property type="match status" value="1"/>
</dbReference>
<dbReference type="Proteomes" id="UP000195953">
    <property type="component" value="Chromosome 1"/>
</dbReference>
<name>A0A1Y6GTX5_9XANT</name>
<dbReference type="Pfam" id="PF13340">
    <property type="entry name" value="DUF4096"/>
    <property type="match status" value="1"/>
</dbReference>
<evidence type="ECO:0000259" key="2">
    <source>
        <dbReference type="Pfam" id="PF13340"/>
    </source>
</evidence>
<feature type="region of interest" description="Disordered" evidence="1">
    <location>
        <begin position="91"/>
        <end position="126"/>
    </location>
</feature>
<proteinExistence type="predicted"/>
<feature type="domain" description="Insertion element IS402-like" evidence="2">
    <location>
        <begin position="11"/>
        <end position="76"/>
    </location>
</feature>